<dbReference type="SUPFAM" id="SSF47336">
    <property type="entry name" value="ACP-like"/>
    <property type="match status" value="1"/>
</dbReference>
<evidence type="ECO:0000256" key="1">
    <source>
        <dbReference type="SAM" id="MobiDB-lite"/>
    </source>
</evidence>
<dbReference type="EMBL" id="PYBW01000047">
    <property type="protein sequence ID" value="PYC78834.1"/>
    <property type="molecule type" value="Genomic_DNA"/>
</dbReference>
<comment type="caution">
    <text evidence="3">The sequence shown here is derived from an EMBL/GenBank/DDBJ whole genome shotgun (WGS) entry which is preliminary data.</text>
</comment>
<reference evidence="3 4" key="1">
    <citation type="submission" date="2018-03" db="EMBL/GenBank/DDBJ databases">
        <title>Bioinformatic expansion and discovery of thiopeptide antibiotics.</title>
        <authorList>
            <person name="Schwalen C.J."/>
            <person name="Hudson G.A."/>
            <person name="Mitchell D.A."/>
        </authorList>
    </citation>
    <scope>NUCLEOTIDE SEQUENCE [LARGE SCALE GENOMIC DNA]</scope>
    <source>
        <strain evidence="3 4">ATCC 21389</strain>
    </source>
</reference>
<dbReference type="PROSITE" id="PS50075">
    <property type="entry name" value="CARRIER"/>
    <property type="match status" value="1"/>
</dbReference>
<gene>
    <name evidence="3" type="ORF">C7C46_15055</name>
</gene>
<organism evidence="3 4">
    <name type="scientific">Streptomyces tateyamensis</name>
    <dbReference type="NCBI Taxonomy" id="565073"/>
    <lineage>
        <taxon>Bacteria</taxon>
        <taxon>Bacillati</taxon>
        <taxon>Actinomycetota</taxon>
        <taxon>Actinomycetes</taxon>
        <taxon>Kitasatosporales</taxon>
        <taxon>Streptomycetaceae</taxon>
        <taxon>Streptomyces</taxon>
    </lineage>
</organism>
<evidence type="ECO:0000313" key="3">
    <source>
        <dbReference type="EMBL" id="PYC78834.1"/>
    </source>
</evidence>
<dbReference type="InterPro" id="IPR036736">
    <property type="entry name" value="ACP-like_sf"/>
</dbReference>
<evidence type="ECO:0000259" key="2">
    <source>
        <dbReference type="PROSITE" id="PS50075"/>
    </source>
</evidence>
<protein>
    <recommendedName>
        <fullName evidence="2">Carrier domain-containing protein</fullName>
    </recommendedName>
</protein>
<evidence type="ECO:0000313" key="4">
    <source>
        <dbReference type="Proteomes" id="UP000248039"/>
    </source>
</evidence>
<dbReference type="AlphaFoldDB" id="A0A2V4NB14"/>
<feature type="region of interest" description="Disordered" evidence="1">
    <location>
        <begin position="1"/>
        <end position="24"/>
    </location>
</feature>
<feature type="domain" description="Carrier" evidence="2">
    <location>
        <begin position="28"/>
        <end position="108"/>
    </location>
</feature>
<dbReference type="Proteomes" id="UP000248039">
    <property type="component" value="Unassembled WGS sequence"/>
</dbReference>
<proteinExistence type="predicted"/>
<accession>A0A2V4NB14</accession>
<dbReference type="OrthoDB" id="3699607at2"/>
<dbReference type="RefSeq" id="WP_110669830.1">
    <property type="nucleotide sequence ID" value="NZ_PYBW01000047.1"/>
</dbReference>
<sequence>MTDSAIDLSASDPAAEAAAGHAAAPDPELRARVLTGIGELLPRVLKRELAEVAENACLFDDLGLTSASTLELILELEDSLELQIDVEEIGEDDLRSVGSLADFVAGHTIGED</sequence>
<dbReference type="Gene3D" id="1.10.1200.10">
    <property type="entry name" value="ACP-like"/>
    <property type="match status" value="1"/>
</dbReference>
<dbReference type="Pfam" id="PF00550">
    <property type="entry name" value="PP-binding"/>
    <property type="match status" value="1"/>
</dbReference>
<feature type="compositionally biased region" description="Low complexity" evidence="1">
    <location>
        <begin position="9"/>
        <end position="24"/>
    </location>
</feature>
<keyword evidence="4" id="KW-1185">Reference proteome</keyword>
<name>A0A2V4NB14_9ACTN</name>
<dbReference type="InterPro" id="IPR009081">
    <property type="entry name" value="PP-bd_ACP"/>
</dbReference>